<comment type="caution">
    <text evidence="1">The sequence shown here is derived from an EMBL/GenBank/DDBJ whole genome shotgun (WGS) entry which is preliminary data.</text>
</comment>
<evidence type="ECO:0000313" key="2">
    <source>
        <dbReference type="Proteomes" id="UP001638806"/>
    </source>
</evidence>
<evidence type="ECO:0000313" key="1">
    <source>
        <dbReference type="EMBL" id="KAL3956309.1"/>
    </source>
</evidence>
<dbReference type="EMBL" id="JBGNUJ010000008">
    <property type="protein sequence ID" value="KAL3956309.1"/>
    <property type="molecule type" value="Genomic_DNA"/>
</dbReference>
<gene>
    <name evidence="1" type="ORF">ACCO45_009155</name>
</gene>
<organism evidence="1 2">
    <name type="scientific">Purpureocillium lilacinum</name>
    <name type="common">Paecilomyces lilacinus</name>
    <dbReference type="NCBI Taxonomy" id="33203"/>
    <lineage>
        <taxon>Eukaryota</taxon>
        <taxon>Fungi</taxon>
        <taxon>Dikarya</taxon>
        <taxon>Ascomycota</taxon>
        <taxon>Pezizomycotina</taxon>
        <taxon>Sordariomycetes</taxon>
        <taxon>Hypocreomycetidae</taxon>
        <taxon>Hypocreales</taxon>
        <taxon>Ophiocordycipitaceae</taxon>
        <taxon>Purpureocillium</taxon>
    </lineage>
</organism>
<name>A0ACC4DL99_PURLI</name>
<dbReference type="Proteomes" id="UP001638806">
    <property type="component" value="Unassembled WGS sequence"/>
</dbReference>
<sequence length="295" mass="31309">MMTVKSGAWTLVASRRDPQRAQTQPRQHRGGQKTWKRSRHSSGPSGTSHSRVCGGRGIQCLDFALGGREAATEATQTLSANARRRSGKHPSERNPYVSQASACQGQAVDSPGCFFAAAAATEAEAAVAAAPAAPAPAATPLFPKAPPPFFGSRVRGARAVHPRTARAISCPPAGRPLIFGPLIGLWPGLAFLSRRPLFPLSSHPVWGDAAGQLRFSVRPSGAMTKRRRRGRRQAGVVPSSAVLMAMASVRARVPMQGMRQSADSEQTRCHECARPASRRHDGELEQGQCPMGGDA</sequence>
<accession>A0ACC4DL99</accession>
<protein>
    <submittedName>
        <fullName evidence="1">Uncharacterized protein</fullName>
    </submittedName>
</protein>
<reference evidence="1" key="1">
    <citation type="submission" date="2024-12" db="EMBL/GenBank/DDBJ databases">
        <title>Comparative genomics and development of molecular markers within Purpureocillium lilacinum and among Purpureocillium species.</title>
        <authorList>
            <person name="Yeh Z.-Y."/>
            <person name="Ni N.-T."/>
            <person name="Lo P.-H."/>
            <person name="Mushyakhwo K."/>
            <person name="Lin C.-F."/>
            <person name="Nai Y.-S."/>
        </authorList>
    </citation>
    <scope>NUCLEOTIDE SEQUENCE</scope>
    <source>
        <strain evidence="1">NCHU-NPUST-175</strain>
    </source>
</reference>
<proteinExistence type="predicted"/>
<keyword evidence="2" id="KW-1185">Reference proteome</keyword>